<reference evidence="8 9" key="1">
    <citation type="submission" date="2014-04" db="EMBL/GenBank/DDBJ databases">
        <authorList>
            <consortium name="DOE Joint Genome Institute"/>
            <person name="Kuo A."/>
            <person name="Gay G."/>
            <person name="Dore J."/>
            <person name="Kohler A."/>
            <person name="Nagy L.G."/>
            <person name="Floudas D."/>
            <person name="Copeland A."/>
            <person name="Barry K.W."/>
            <person name="Cichocki N."/>
            <person name="Veneault-Fourrey C."/>
            <person name="LaButti K."/>
            <person name="Lindquist E.A."/>
            <person name="Lipzen A."/>
            <person name="Lundell T."/>
            <person name="Morin E."/>
            <person name="Murat C."/>
            <person name="Sun H."/>
            <person name="Tunlid A."/>
            <person name="Henrissat B."/>
            <person name="Grigoriev I.V."/>
            <person name="Hibbett D.S."/>
            <person name="Martin F."/>
            <person name="Nordberg H.P."/>
            <person name="Cantor M.N."/>
            <person name="Hua S.X."/>
        </authorList>
    </citation>
    <scope>NUCLEOTIDE SEQUENCE [LARGE SCALE GENOMIC DNA]</scope>
    <source>
        <strain evidence="9">h7</strain>
    </source>
</reference>
<accession>A0A0C3BYA0</accession>
<dbReference type="OrthoDB" id="1055148at2759"/>
<protein>
    <recommendedName>
        <fullName evidence="10">Cytochrome P450</fullName>
    </recommendedName>
</protein>
<dbReference type="EMBL" id="KN831800">
    <property type="protein sequence ID" value="KIM37024.1"/>
    <property type="molecule type" value="Genomic_DNA"/>
</dbReference>
<evidence type="ECO:0000256" key="4">
    <source>
        <dbReference type="ARBA" id="ARBA00022723"/>
    </source>
</evidence>
<dbReference type="GO" id="GO:0005506">
    <property type="term" value="F:iron ion binding"/>
    <property type="evidence" value="ECO:0007669"/>
    <property type="project" value="InterPro"/>
</dbReference>
<keyword evidence="7" id="KW-1133">Transmembrane helix</keyword>
<evidence type="ECO:0000256" key="2">
    <source>
        <dbReference type="ARBA" id="ARBA00010617"/>
    </source>
</evidence>
<dbReference type="GO" id="GO:0004497">
    <property type="term" value="F:monooxygenase activity"/>
    <property type="evidence" value="ECO:0007669"/>
    <property type="project" value="InterPro"/>
</dbReference>
<dbReference type="PANTHER" id="PTHR24304:SF2">
    <property type="entry name" value="24-HYDROXYCHOLESTEROL 7-ALPHA-HYDROXYLASE"/>
    <property type="match status" value="1"/>
</dbReference>
<keyword evidence="5 6" id="KW-0408">Iron</keyword>
<evidence type="ECO:0000256" key="5">
    <source>
        <dbReference type="ARBA" id="ARBA00023004"/>
    </source>
</evidence>
<dbReference type="AlphaFoldDB" id="A0A0C3BYA0"/>
<reference evidence="9" key="2">
    <citation type="submission" date="2015-01" db="EMBL/GenBank/DDBJ databases">
        <title>Evolutionary Origins and Diversification of the Mycorrhizal Mutualists.</title>
        <authorList>
            <consortium name="DOE Joint Genome Institute"/>
            <consortium name="Mycorrhizal Genomics Consortium"/>
            <person name="Kohler A."/>
            <person name="Kuo A."/>
            <person name="Nagy L.G."/>
            <person name="Floudas D."/>
            <person name="Copeland A."/>
            <person name="Barry K.W."/>
            <person name="Cichocki N."/>
            <person name="Veneault-Fourrey C."/>
            <person name="LaButti K."/>
            <person name="Lindquist E.A."/>
            <person name="Lipzen A."/>
            <person name="Lundell T."/>
            <person name="Morin E."/>
            <person name="Murat C."/>
            <person name="Riley R."/>
            <person name="Ohm R."/>
            <person name="Sun H."/>
            <person name="Tunlid A."/>
            <person name="Henrissat B."/>
            <person name="Grigoriev I.V."/>
            <person name="Hibbett D.S."/>
            <person name="Martin F."/>
        </authorList>
    </citation>
    <scope>NUCLEOTIDE SEQUENCE [LARGE SCALE GENOMIC DNA]</scope>
    <source>
        <strain evidence="9">h7</strain>
    </source>
</reference>
<dbReference type="PANTHER" id="PTHR24304">
    <property type="entry name" value="CYTOCHROME P450 FAMILY 7"/>
    <property type="match status" value="1"/>
</dbReference>
<dbReference type="Proteomes" id="UP000053424">
    <property type="component" value="Unassembled WGS sequence"/>
</dbReference>
<name>A0A0C3BYA0_HEBCY</name>
<evidence type="ECO:0000256" key="1">
    <source>
        <dbReference type="ARBA" id="ARBA00001971"/>
    </source>
</evidence>
<keyword evidence="4 6" id="KW-0479">Metal-binding</keyword>
<organism evidence="8 9">
    <name type="scientific">Hebeloma cylindrosporum</name>
    <dbReference type="NCBI Taxonomy" id="76867"/>
    <lineage>
        <taxon>Eukaryota</taxon>
        <taxon>Fungi</taxon>
        <taxon>Dikarya</taxon>
        <taxon>Basidiomycota</taxon>
        <taxon>Agaricomycotina</taxon>
        <taxon>Agaricomycetes</taxon>
        <taxon>Agaricomycetidae</taxon>
        <taxon>Agaricales</taxon>
        <taxon>Agaricineae</taxon>
        <taxon>Hymenogastraceae</taxon>
        <taxon>Hebeloma</taxon>
    </lineage>
</organism>
<gene>
    <name evidence="8" type="ORF">M413DRAFT_77557</name>
</gene>
<evidence type="ECO:0000313" key="9">
    <source>
        <dbReference type="Proteomes" id="UP000053424"/>
    </source>
</evidence>
<dbReference type="InterPro" id="IPR036396">
    <property type="entry name" value="Cyt_P450_sf"/>
</dbReference>
<dbReference type="CDD" id="cd00302">
    <property type="entry name" value="cytochrome_P450"/>
    <property type="match status" value="1"/>
</dbReference>
<keyword evidence="7" id="KW-0812">Transmembrane</keyword>
<dbReference type="STRING" id="686832.A0A0C3BYA0"/>
<dbReference type="GO" id="GO:0016705">
    <property type="term" value="F:oxidoreductase activity, acting on paired donors, with incorporation or reduction of molecular oxygen"/>
    <property type="evidence" value="ECO:0007669"/>
    <property type="project" value="InterPro"/>
</dbReference>
<evidence type="ECO:0000256" key="3">
    <source>
        <dbReference type="ARBA" id="ARBA00022617"/>
    </source>
</evidence>
<sequence length="520" mass="58710">MLTLRATFSPVAHLLPNPTEWGIESHVSTIAIAITTLWLILGSGYVLRTKKDGNVYDLGGIPIVTAWTFFTKRWDFLCGHFANTGGRMFRFRVMQHRVIALTGEQSRKIFFNNHSLDISEGYRILLGGIPNLEDIDISKEFETKRQEEIKRILMLFRSDRVAEILPTLLHDLNQRMLGWKKEGKMDPFNEVYDLVFQMTVRLATCRELAEDKAAVTQLSGHYWNLEKSGTPVSVLLPWFPGSAKKRKGKATMALYRMLGSYVELRRNASTPTIDTIDHLIGQGLSDNVVISTIMAVVFAGVVNTGVNACWLLLHLGANPTWKARAIEEYAALVDKHTDTISTEPLHKRLAAVPISAWENELPSIDLIIRENVRITTPAAALRRNLVKEFMVDDVVIKRGDFLLYSMGGLHMDPNIYPDPSKFDPNRYVAGRAEDRKEALAFVGWGAGRHPCAGMKIATLELKLILALMLLGYEYELVDGSGKSLESLPQPDRNDLHHVRCLHDRSADGMFRLIFVHRRVH</sequence>
<dbReference type="PRINTS" id="PR00465">
    <property type="entry name" value="EP450IV"/>
</dbReference>
<keyword evidence="9" id="KW-1185">Reference proteome</keyword>
<evidence type="ECO:0008006" key="10">
    <source>
        <dbReference type="Google" id="ProtNLM"/>
    </source>
</evidence>
<dbReference type="GO" id="GO:0020037">
    <property type="term" value="F:heme binding"/>
    <property type="evidence" value="ECO:0007669"/>
    <property type="project" value="InterPro"/>
</dbReference>
<keyword evidence="7" id="KW-0472">Membrane</keyword>
<comment type="similarity">
    <text evidence="2">Belongs to the cytochrome P450 family.</text>
</comment>
<evidence type="ECO:0000256" key="7">
    <source>
        <dbReference type="SAM" id="Phobius"/>
    </source>
</evidence>
<evidence type="ECO:0000313" key="8">
    <source>
        <dbReference type="EMBL" id="KIM37024.1"/>
    </source>
</evidence>
<dbReference type="Gene3D" id="1.10.630.10">
    <property type="entry name" value="Cytochrome P450"/>
    <property type="match status" value="1"/>
</dbReference>
<feature type="binding site" description="axial binding residue" evidence="6">
    <location>
        <position position="451"/>
    </location>
    <ligand>
        <name>heme</name>
        <dbReference type="ChEBI" id="CHEBI:30413"/>
    </ligand>
    <ligandPart>
        <name>Fe</name>
        <dbReference type="ChEBI" id="CHEBI:18248"/>
    </ligandPart>
</feature>
<feature type="transmembrane region" description="Helical" evidence="7">
    <location>
        <begin position="27"/>
        <end position="47"/>
    </location>
</feature>
<dbReference type="InterPro" id="IPR002403">
    <property type="entry name" value="Cyt_P450_E_grp-IV"/>
</dbReference>
<dbReference type="SUPFAM" id="SSF48264">
    <property type="entry name" value="Cytochrome P450"/>
    <property type="match status" value="1"/>
</dbReference>
<dbReference type="InterPro" id="IPR050529">
    <property type="entry name" value="CYP450_sterol_14alpha_dmase"/>
</dbReference>
<dbReference type="Pfam" id="PF00067">
    <property type="entry name" value="p450"/>
    <property type="match status" value="1"/>
</dbReference>
<comment type="cofactor">
    <cofactor evidence="1 6">
        <name>heme</name>
        <dbReference type="ChEBI" id="CHEBI:30413"/>
    </cofactor>
</comment>
<evidence type="ECO:0000256" key="6">
    <source>
        <dbReference type="PIRSR" id="PIRSR602403-1"/>
    </source>
</evidence>
<dbReference type="InterPro" id="IPR001128">
    <property type="entry name" value="Cyt_P450"/>
</dbReference>
<proteinExistence type="inferred from homology"/>
<dbReference type="HOGENOM" id="CLU_033574_2_0_1"/>
<keyword evidence="3 6" id="KW-0349">Heme</keyword>